<keyword evidence="4" id="KW-1185">Reference proteome</keyword>
<dbReference type="InterPro" id="IPR008599">
    <property type="entry name" value="Diacid_rec"/>
</dbReference>
<dbReference type="EMBL" id="JANCLT010000008">
    <property type="protein sequence ID" value="MCP8969945.1"/>
    <property type="molecule type" value="Genomic_DNA"/>
</dbReference>
<dbReference type="AlphaFoldDB" id="A0AA41XBJ9"/>
<dbReference type="RefSeq" id="WP_254759863.1">
    <property type="nucleotide sequence ID" value="NZ_JANCLT010000008.1"/>
</dbReference>
<dbReference type="InterPro" id="IPR025736">
    <property type="entry name" value="PucR_C-HTH_dom"/>
</dbReference>
<feature type="domain" description="Putative sugar diacid recognition" evidence="1">
    <location>
        <begin position="4"/>
        <end position="131"/>
    </location>
</feature>
<comment type="caution">
    <text evidence="3">The sequence shown here is derived from an EMBL/GenBank/DDBJ whole genome shotgun (WGS) entry which is preliminary data.</text>
</comment>
<dbReference type="Proteomes" id="UP001156102">
    <property type="component" value="Unassembled WGS sequence"/>
</dbReference>
<dbReference type="Gene3D" id="1.10.10.2840">
    <property type="entry name" value="PucR C-terminal helix-turn-helix domain"/>
    <property type="match status" value="1"/>
</dbReference>
<dbReference type="InterPro" id="IPR051448">
    <property type="entry name" value="CdaR-like_regulators"/>
</dbReference>
<dbReference type="InterPro" id="IPR042070">
    <property type="entry name" value="PucR_C-HTH_sf"/>
</dbReference>
<dbReference type="PANTHER" id="PTHR33744:SF15">
    <property type="entry name" value="CARBOHYDRATE DIACID REGULATOR"/>
    <property type="match status" value="1"/>
</dbReference>
<evidence type="ECO:0000259" key="1">
    <source>
        <dbReference type="Pfam" id="PF05651"/>
    </source>
</evidence>
<dbReference type="PANTHER" id="PTHR33744">
    <property type="entry name" value="CARBOHYDRATE DIACID REGULATOR"/>
    <property type="match status" value="1"/>
</dbReference>
<protein>
    <submittedName>
        <fullName evidence="3">Helix-turn-helix domain-containing protein</fullName>
    </submittedName>
</protein>
<reference evidence="3" key="1">
    <citation type="submission" date="2022-07" db="EMBL/GenBank/DDBJ databases">
        <authorList>
            <person name="Li W.-J."/>
            <person name="Deng Q.-Q."/>
        </authorList>
    </citation>
    <scope>NUCLEOTIDE SEQUENCE</scope>
    <source>
        <strain evidence="3">SYSU M60031</strain>
    </source>
</reference>
<gene>
    <name evidence="3" type="ORF">NK662_15565</name>
</gene>
<dbReference type="Pfam" id="PF13556">
    <property type="entry name" value="HTH_30"/>
    <property type="match status" value="1"/>
</dbReference>
<feature type="domain" description="PucR C-terminal helix-turn-helix" evidence="2">
    <location>
        <begin position="278"/>
        <end position="332"/>
    </location>
</feature>
<name>A0AA41XBJ9_9BACI</name>
<dbReference type="SUPFAM" id="SSF103190">
    <property type="entry name" value="Sensory domain-like"/>
    <property type="match status" value="1"/>
</dbReference>
<organism evidence="3 4">
    <name type="scientific">Ectobacillus ponti</name>
    <dbReference type="NCBI Taxonomy" id="2961894"/>
    <lineage>
        <taxon>Bacteria</taxon>
        <taxon>Bacillati</taxon>
        <taxon>Bacillota</taxon>
        <taxon>Bacilli</taxon>
        <taxon>Bacillales</taxon>
        <taxon>Bacillaceae</taxon>
        <taxon>Ectobacillus</taxon>
    </lineage>
</organism>
<evidence type="ECO:0000259" key="2">
    <source>
        <dbReference type="Pfam" id="PF13556"/>
    </source>
</evidence>
<accession>A0AA41XBJ9</accession>
<dbReference type="Pfam" id="PF05651">
    <property type="entry name" value="Diacid_rec"/>
    <property type="match status" value="1"/>
</dbReference>
<proteinExistence type="predicted"/>
<sequence length="339" mass="37593">MYELKPQQAQSIVDRMMKDIPYNINIMDPNGIIIGSGNPKRIGTLHHGAAAAIQQGKAVEIEQDEEFVKKGINLPITMNGTIVGVVGISGAVEETRPFGNLVKSAVILLIEQGAALEKKRLESSLKQEFFSLISDPSVSYTKELGERAAAYGIRLLQPSQIVYAEFPDEVEERLIQTFPAFKTSPHSLCIIVQEAERLEHLQAQLQRSPGVLLAVSLMNDKIADGLRQAKSAMRVLQGLSLDERSISYGDCRFLADTANLQGPAAANLSGLLEKHDDLIQTLQTYLKCNLNANETASRLIIHRNTLHYRLDRIHKITGRDPKHVLELVELIFMLISRVP</sequence>
<dbReference type="InterPro" id="IPR029151">
    <property type="entry name" value="Sensor-like_sf"/>
</dbReference>
<evidence type="ECO:0000313" key="4">
    <source>
        <dbReference type="Proteomes" id="UP001156102"/>
    </source>
</evidence>
<evidence type="ECO:0000313" key="3">
    <source>
        <dbReference type="EMBL" id="MCP8969945.1"/>
    </source>
</evidence>